<dbReference type="EMBL" id="CADCUI010000070">
    <property type="protein sequence ID" value="CAA9362394.1"/>
    <property type="molecule type" value="Genomic_DNA"/>
</dbReference>
<feature type="non-terminal residue" evidence="2">
    <location>
        <position position="38"/>
    </location>
</feature>
<evidence type="ECO:0000313" key="2">
    <source>
        <dbReference type="EMBL" id="CAA9362394.1"/>
    </source>
</evidence>
<feature type="region of interest" description="Disordered" evidence="1">
    <location>
        <begin position="1"/>
        <end position="38"/>
    </location>
</feature>
<protein>
    <submittedName>
        <fullName evidence="2">Uncharacterized protein</fullName>
    </submittedName>
</protein>
<gene>
    <name evidence="2" type="ORF">AVDCRST_MAG34-2591</name>
</gene>
<reference evidence="2" key="1">
    <citation type="submission" date="2020-02" db="EMBL/GenBank/DDBJ databases">
        <authorList>
            <person name="Meier V. D."/>
        </authorList>
    </citation>
    <scope>NUCLEOTIDE SEQUENCE</scope>
    <source>
        <strain evidence="2">AVDCRST_MAG34</strain>
    </source>
</reference>
<feature type="compositionally biased region" description="Basic residues" evidence="1">
    <location>
        <begin position="8"/>
        <end position="17"/>
    </location>
</feature>
<name>A0A6J4MKQ9_9ACTN</name>
<accession>A0A6J4MKQ9</accession>
<feature type="non-terminal residue" evidence="2">
    <location>
        <position position="1"/>
    </location>
</feature>
<proteinExistence type="predicted"/>
<sequence length="38" mass="4432">DRAVLPVRVRRRRHRGPRASLRRERPSQRPHAVVGAPL</sequence>
<organism evidence="2">
    <name type="scientific">uncultured Nocardioidaceae bacterium</name>
    <dbReference type="NCBI Taxonomy" id="253824"/>
    <lineage>
        <taxon>Bacteria</taxon>
        <taxon>Bacillati</taxon>
        <taxon>Actinomycetota</taxon>
        <taxon>Actinomycetes</taxon>
        <taxon>Propionibacteriales</taxon>
        <taxon>Nocardioidaceae</taxon>
        <taxon>environmental samples</taxon>
    </lineage>
</organism>
<dbReference type="AlphaFoldDB" id="A0A6J4MKQ9"/>
<evidence type="ECO:0000256" key="1">
    <source>
        <dbReference type="SAM" id="MobiDB-lite"/>
    </source>
</evidence>